<evidence type="ECO:0000313" key="6">
    <source>
        <dbReference type="Proteomes" id="UP000233786"/>
    </source>
</evidence>
<dbReference type="PANTHER" id="PTHR10668">
    <property type="entry name" value="PHYTOENE DEHYDROGENASE"/>
    <property type="match status" value="1"/>
</dbReference>
<comment type="subunit">
    <text evidence="2">Interacts with COX5B; this interaction may contribute to localize PYROXD2 to the inner face of the inner mitochondrial membrane.</text>
</comment>
<comment type="caution">
    <text evidence="5">The sequence shown here is derived from an EMBL/GenBank/DDBJ whole genome shotgun (WGS) entry which is preliminary data.</text>
</comment>
<keyword evidence="6" id="KW-1185">Reference proteome</keyword>
<dbReference type="OrthoDB" id="833207at2"/>
<dbReference type="Gene3D" id="3.50.50.60">
    <property type="entry name" value="FAD/NAD(P)-binding domain"/>
    <property type="match status" value="2"/>
</dbReference>
<feature type="domain" description="Amine oxidase" evidence="4">
    <location>
        <begin position="19"/>
        <end position="414"/>
    </location>
</feature>
<evidence type="ECO:0000256" key="3">
    <source>
        <dbReference type="ARBA" id="ARBA00040298"/>
    </source>
</evidence>
<evidence type="ECO:0000256" key="2">
    <source>
        <dbReference type="ARBA" id="ARBA00038825"/>
    </source>
</evidence>
<dbReference type="InterPro" id="IPR002937">
    <property type="entry name" value="Amino_oxidase"/>
</dbReference>
<gene>
    <name evidence="5" type="ORF">A8926_4075</name>
</gene>
<sequence length="538" mass="55998">MAAHRSSTDAVVVGGGINGLAAAARLARAGWSVALVDDHERVGGFVGGGERTLPGWIHDTWSSWHPLFVTGPAYAAFGADLHRHGLVYANTDGLLTATVGGDGAVALAHRDVEETVAGFTEPADRDAYRAMIARFRAHAAGIGGLLGAELHAPSSLGPVATLARVAGRSGLESYVRDTLTSGRAWMRARFTGWETDRLWAPWLLHGGLAPDSASGGVMVPVFAATMHGAGLPIVVGGAGNFVTAWERLLDELGVAVHTGRKVERILLRGGGAVGVAGHGFEFLARRAVLASVTPPALYGSLLPSGAVPREVSEAAARYRPGRAAMQIHVALSGPIPWADTRLAQVPLVHISDGSSSTAIACAEADAGLLPRRPTVVVGQQYVLDPSRVPDGAAVLWLQLQELPFAPVGDAAGELDTANGWNRKLAEGYAQRVLDRVATHVPGLRELVRGIDVLSPVEIAAGNMNALCGDPYGGSAELDQNFWWRPLPNAGSHATPVRGLWQIGASTHPGPGLGGASGFLVADRLVAPGPLARLAARFR</sequence>
<dbReference type="PANTHER" id="PTHR10668:SF105">
    <property type="entry name" value="DEHYDROGENASE-RELATED"/>
    <property type="match status" value="1"/>
</dbReference>
<dbReference type="RefSeq" id="WP_010311338.1">
    <property type="nucleotide sequence ID" value="NZ_CP061007.1"/>
</dbReference>
<dbReference type="GO" id="GO:0016491">
    <property type="term" value="F:oxidoreductase activity"/>
    <property type="evidence" value="ECO:0007669"/>
    <property type="project" value="InterPro"/>
</dbReference>
<dbReference type="InterPro" id="IPR036188">
    <property type="entry name" value="FAD/NAD-bd_sf"/>
</dbReference>
<evidence type="ECO:0000259" key="4">
    <source>
        <dbReference type="Pfam" id="PF01593"/>
    </source>
</evidence>
<organism evidence="5 6">
    <name type="scientific">Saccharopolyspora spinosa</name>
    <dbReference type="NCBI Taxonomy" id="60894"/>
    <lineage>
        <taxon>Bacteria</taxon>
        <taxon>Bacillati</taxon>
        <taxon>Actinomycetota</taxon>
        <taxon>Actinomycetes</taxon>
        <taxon>Pseudonocardiales</taxon>
        <taxon>Pseudonocardiaceae</taxon>
        <taxon>Saccharopolyspora</taxon>
    </lineage>
</organism>
<dbReference type="STRING" id="994479.GCA_000194155_05458"/>
<reference evidence="5" key="1">
    <citation type="submission" date="2017-12" db="EMBL/GenBank/DDBJ databases">
        <title>Sequencing the genomes of 1000 Actinobacteria strains.</title>
        <authorList>
            <person name="Klenk H.-P."/>
        </authorList>
    </citation>
    <scope>NUCLEOTIDE SEQUENCE [LARGE SCALE GENOMIC DNA]</scope>
    <source>
        <strain evidence="5">DSM 44228</strain>
    </source>
</reference>
<dbReference type="Pfam" id="PF01593">
    <property type="entry name" value="Amino_oxidase"/>
    <property type="match status" value="1"/>
</dbReference>
<dbReference type="SUPFAM" id="SSF51905">
    <property type="entry name" value="FAD/NAD(P)-binding domain"/>
    <property type="match status" value="1"/>
</dbReference>
<dbReference type="Proteomes" id="UP000233786">
    <property type="component" value="Unassembled WGS sequence"/>
</dbReference>
<dbReference type="AlphaFoldDB" id="A0A2N3Y020"/>
<protein>
    <recommendedName>
        <fullName evidence="3">Pyridine nucleotide-disulfide oxidoreductase domain-containing protein 2</fullName>
    </recommendedName>
</protein>
<comment type="function">
    <text evidence="1">Probable oxidoreductase that may play a role as regulator of mitochondrial function.</text>
</comment>
<dbReference type="EMBL" id="PJNB01000001">
    <property type="protein sequence ID" value="PKW16259.1"/>
    <property type="molecule type" value="Genomic_DNA"/>
</dbReference>
<evidence type="ECO:0000256" key="1">
    <source>
        <dbReference type="ARBA" id="ARBA00037217"/>
    </source>
</evidence>
<name>A0A2N3Y020_SACSN</name>
<accession>A0A2N3Y020</accession>
<proteinExistence type="predicted"/>
<evidence type="ECO:0000313" key="5">
    <source>
        <dbReference type="EMBL" id="PKW16259.1"/>
    </source>
</evidence>